<dbReference type="GO" id="GO:0003700">
    <property type="term" value="F:DNA-binding transcription factor activity"/>
    <property type="evidence" value="ECO:0007669"/>
    <property type="project" value="InterPro"/>
</dbReference>
<dbReference type="AlphaFoldDB" id="A0A1B1KIT7"/>
<dbReference type="SUPFAM" id="SSF46689">
    <property type="entry name" value="Homeodomain-like"/>
    <property type="match status" value="2"/>
</dbReference>
<dbReference type="PROSITE" id="PS01124">
    <property type="entry name" value="HTH_ARAC_FAMILY_2"/>
    <property type="match status" value="1"/>
</dbReference>
<dbReference type="PATRIC" id="fig|37919.13.peg.8366"/>
<proteinExistence type="predicted"/>
<evidence type="ECO:0000256" key="1">
    <source>
        <dbReference type="ARBA" id="ARBA00023015"/>
    </source>
</evidence>
<dbReference type="InterPro" id="IPR009057">
    <property type="entry name" value="Homeodomain-like_sf"/>
</dbReference>
<dbReference type="PROSITE" id="PS00041">
    <property type="entry name" value="HTH_ARAC_FAMILY_1"/>
    <property type="match status" value="1"/>
</dbReference>
<dbReference type="InterPro" id="IPR018062">
    <property type="entry name" value="HTH_AraC-typ_CS"/>
</dbReference>
<gene>
    <name evidence="5" type="ORF">R1CP_39710</name>
</gene>
<accession>A0A1B1KIT7</accession>
<dbReference type="EMBL" id="CP009112">
    <property type="protein sequence ID" value="ANS32525.1"/>
    <property type="molecule type" value="Genomic_DNA"/>
</dbReference>
<dbReference type="InterPro" id="IPR018060">
    <property type="entry name" value="HTH_AraC"/>
</dbReference>
<dbReference type="RefSeq" id="WP_065493787.1">
    <property type="nucleotide sequence ID" value="NZ_CP009112.1"/>
</dbReference>
<dbReference type="Pfam" id="PF12833">
    <property type="entry name" value="HTH_18"/>
    <property type="match status" value="1"/>
</dbReference>
<keyword evidence="1" id="KW-0805">Transcription regulation</keyword>
<sequence>MGTQCRATRFADWHEVHDAVAEAYFPHEMRPMTDGAASRSTVQTATIGSCRIASMKFGAVVSVATDHPGAYGVNIPVSGRFDSVIGKTEIASVPGQATICPPDTRTVIPHWSPSCRLIGFKVDKNYMQCEMDRVLGDRPGKLPMQIDLRTDRGASWLKFVLTVFHHVTNDAGLWSNSLVVTQLAGTLTTAFLLAATPDDGESPRGVRPRIVKRVIDAIHADPARAWTPGEMAEVAGVSVRRLQQGFRECMNQAPFEYLFDVRLERAHAELMAAGPPSTVADIAFRCGITHTGRFAAAYRDRYGSTPSETLKR</sequence>
<keyword evidence="5" id="KW-0614">Plasmid</keyword>
<dbReference type="PANTHER" id="PTHR46796">
    <property type="entry name" value="HTH-TYPE TRANSCRIPTIONAL ACTIVATOR RHAS-RELATED"/>
    <property type="match status" value="1"/>
</dbReference>
<dbReference type="SMART" id="SM00342">
    <property type="entry name" value="HTH_ARAC"/>
    <property type="match status" value="1"/>
</dbReference>
<feature type="domain" description="HTH araC/xylS-type" evidence="4">
    <location>
        <begin position="212"/>
        <end position="312"/>
    </location>
</feature>
<dbReference type="Gene3D" id="1.10.10.60">
    <property type="entry name" value="Homeodomain-like"/>
    <property type="match status" value="1"/>
</dbReference>
<geneLocation type="plasmid" evidence="6">
    <name>pr1cp1</name>
</geneLocation>
<dbReference type="Pfam" id="PF14525">
    <property type="entry name" value="AraC_binding_2"/>
    <property type="match status" value="1"/>
</dbReference>
<dbReference type="InterPro" id="IPR050204">
    <property type="entry name" value="AraC_XylS_family_regulators"/>
</dbReference>
<keyword evidence="3" id="KW-0804">Transcription</keyword>
<organism evidence="5 6">
    <name type="scientific">Rhodococcus opacus</name>
    <name type="common">Nocardia opaca</name>
    <dbReference type="NCBI Taxonomy" id="37919"/>
    <lineage>
        <taxon>Bacteria</taxon>
        <taxon>Bacillati</taxon>
        <taxon>Actinomycetota</taxon>
        <taxon>Actinomycetes</taxon>
        <taxon>Mycobacteriales</taxon>
        <taxon>Nocardiaceae</taxon>
        <taxon>Rhodococcus</taxon>
    </lineage>
</organism>
<dbReference type="InterPro" id="IPR035418">
    <property type="entry name" value="AraC-bd_2"/>
</dbReference>
<evidence type="ECO:0000313" key="6">
    <source>
        <dbReference type="Proteomes" id="UP000186108"/>
    </source>
</evidence>
<evidence type="ECO:0000259" key="4">
    <source>
        <dbReference type="PROSITE" id="PS01124"/>
    </source>
</evidence>
<evidence type="ECO:0000256" key="3">
    <source>
        <dbReference type="ARBA" id="ARBA00023163"/>
    </source>
</evidence>
<dbReference type="GO" id="GO:0043565">
    <property type="term" value="F:sequence-specific DNA binding"/>
    <property type="evidence" value="ECO:0007669"/>
    <property type="project" value="InterPro"/>
</dbReference>
<name>A0A1B1KIT7_RHOOP</name>
<keyword evidence="2" id="KW-0238">DNA-binding</keyword>
<dbReference type="Proteomes" id="UP000186108">
    <property type="component" value="Plasmid pR1CP1"/>
</dbReference>
<reference evidence="5 6" key="1">
    <citation type="submission" date="2014-07" db="EMBL/GenBank/DDBJ databases">
        <authorList>
            <person name="Zhang J.E."/>
            <person name="Yang H."/>
            <person name="Guo J."/>
            <person name="Deng Z."/>
            <person name="Luo H."/>
            <person name="Luo M."/>
            <person name="Zhao B."/>
        </authorList>
    </citation>
    <scope>NUCLEOTIDE SEQUENCE [LARGE SCALE GENOMIC DNA]</scope>
    <source>
        <strain evidence="5 6">1CP</strain>
        <plasmid evidence="6">Plasmid pr1cp1</plasmid>
    </source>
</reference>
<protein>
    <submittedName>
        <fullName evidence="5">AraC family transcriptional regulator</fullName>
    </submittedName>
</protein>
<evidence type="ECO:0000313" key="5">
    <source>
        <dbReference type="EMBL" id="ANS32525.1"/>
    </source>
</evidence>
<evidence type="ECO:0000256" key="2">
    <source>
        <dbReference type="ARBA" id="ARBA00023125"/>
    </source>
</evidence>